<dbReference type="PRINTS" id="PR00344">
    <property type="entry name" value="BCTRLSENSOR"/>
</dbReference>
<dbReference type="CDD" id="cd00082">
    <property type="entry name" value="HisKA"/>
    <property type="match status" value="1"/>
</dbReference>
<dbReference type="CDD" id="cd17546">
    <property type="entry name" value="REC_hyHK_CKI1_RcsC-like"/>
    <property type="match status" value="1"/>
</dbReference>
<dbReference type="GO" id="GO:0005886">
    <property type="term" value="C:plasma membrane"/>
    <property type="evidence" value="ECO:0007669"/>
    <property type="project" value="UniProtKB-SubCell"/>
</dbReference>
<dbReference type="SUPFAM" id="SSF47226">
    <property type="entry name" value="Histidine-containing phosphotransfer domain, HPT domain"/>
    <property type="match status" value="1"/>
</dbReference>
<evidence type="ECO:0000256" key="4">
    <source>
        <dbReference type="ARBA" id="ARBA00022475"/>
    </source>
</evidence>
<dbReference type="Gene3D" id="3.40.50.2300">
    <property type="match status" value="1"/>
</dbReference>
<dbReference type="InterPro" id="IPR001789">
    <property type="entry name" value="Sig_transdc_resp-reg_receiver"/>
</dbReference>
<dbReference type="EC" id="2.7.13.3" evidence="3"/>
<organism evidence="21 22">
    <name type="scientific">Marinomonas ushuaiensis DSM 15871</name>
    <dbReference type="NCBI Taxonomy" id="1122207"/>
    <lineage>
        <taxon>Bacteria</taxon>
        <taxon>Pseudomonadati</taxon>
        <taxon>Pseudomonadota</taxon>
        <taxon>Gammaproteobacteria</taxon>
        <taxon>Oceanospirillales</taxon>
        <taxon>Oceanospirillaceae</taxon>
        <taxon>Marinomonas</taxon>
    </lineage>
</organism>
<dbReference type="STRING" id="1122207.MUS1_06850"/>
<evidence type="ECO:0000256" key="3">
    <source>
        <dbReference type="ARBA" id="ARBA00012438"/>
    </source>
</evidence>
<dbReference type="SMART" id="SM00448">
    <property type="entry name" value="REC"/>
    <property type="match status" value="1"/>
</dbReference>
<dbReference type="Pfam" id="PF00672">
    <property type="entry name" value="HAMP"/>
    <property type="match status" value="1"/>
</dbReference>
<feature type="domain" description="HPt" evidence="20">
    <location>
        <begin position="771"/>
        <end position="871"/>
    </location>
</feature>
<evidence type="ECO:0000256" key="7">
    <source>
        <dbReference type="ARBA" id="ARBA00022692"/>
    </source>
</evidence>
<evidence type="ECO:0000256" key="14">
    <source>
        <dbReference type="PROSITE-ProRule" id="PRU00110"/>
    </source>
</evidence>
<feature type="transmembrane region" description="Helical" evidence="16">
    <location>
        <begin position="7"/>
        <end position="27"/>
    </location>
</feature>
<comment type="caution">
    <text evidence="21">The sequence shown here is derived from an EMBL/GenBank/DDBJ whole genome shotgun (WGS) entry which is preliminary data.</text>
</comment>
<dbReference type="CDD" id="cd06225">
    <property type="entry name" value="HAMP"/>
    <property type="match status" value="1"/>
</dbReference>
<keyword evidence="8" id="KW-0547">Nucleotide-binding</keyword>
<comment type="catalytic activity">
    <reaction evidence="1">
        <text>ATP + protein L-histidine = ADP + protein N-phospho-L-histidine.</text>
        <dbReference type="EC" id="2.7.13.3"/>
    </reaction>
</comment>
<evidence type="ECO:0000313" key="21">
    <source>
        <dbReference type="EMBL" id="ETX09546.1"/>
    </source>
</evidence>
<evidence type="ECO:0000256" key="2">
    <source>
        <dbReference type="ARBA" id="ARBA00004651"/>
    </source>
</evidence>
<proteinExistence type="predicted"/>
<keyword evidence="9" id="KW-0418">Kinase</keyword>
<comment type="subcellular location">
    <subcellularLocation>
        <location evidence="2">Cell membrane</location>
        <topology evidence="2">Multi-pass membrane protein</topology>
    </subcellularLocation>
</comment>
<dbReference type="Gene3D" id="3.30.565.10">
    <property type="entry name" value="Histidine kinase-like ATPase, C-terminal domain"/>
    <property type="match status" value="1"/>
</dbReference>
<evidence type="ECO:0000313" key="22">
    <source>
        <dbReference type="Proteomes" id="UP000054058"/>
    </source>
</evidence>
<dbReference type="EMBL" id="JAMB01000019">
    <property type="protein sequence ID" value="ETX09546.1"/>
    <property type="molecule type" value="Genomic_DNA"/>
</dbReference>
<feature type="modified residue" description="Phosphohistidine" evidence="14">
    <location>
        <position position="810"/>
    </location>
</feature>
<dbReference type="eggNOG" id="COG2205">
    <property type="taxonomic scope" value="Bacteria"/>
</dbReference>
<feature type="domain" description="Response regulatory" evidence="18">
    <location>
        <begin position="620"/>
        <end position="737"/>
    </location>
</feature>
<dbReference type="PATRIC" id="fig|1122207.3.peg.2981"/>
<dbReference type="Pfam" id="PF00072">
    <property type="entry name" value="Response_reg"/>
    <property type="match status" value="1"/>
</dbReference>
<evidence type="ECO:0000259" key="19">
    <source>
        <dbReference type="PROSITE" id="PS50885"/>
    </source>
</evidence>
<dbReference type="GO" id="GO:0005524">
    <property type="term" value="F:ATP binding"/>
    <property type="evidence" value="ECO:0007669"/>
    <property type="project" value="UniProtKB-KW"/>
</dbReference>
<keyword evidence="7 16" id="KW-0812">Transmembrane</keyword>
<dbReference type="CDD" id="cd16922">
    <property type="entry name" value="HATPase_EvgS-ArcB-TorS-like"/>
    <property type="match status" value="1"/>
</dbReference>
<keyword evidence="10" id="KW-0067">ATP-binding</keyword>
<dbReference type="PROSITE" id="PS50110">
    <property type="entry name" value="RESPONSE_REGULATORY"/>
    <property type="match status" value="1"/>
</dbReference>
<dbReference type="GO" id="GO:0000155">
    <property type="term" value="F:phosphorelay sensor kinase activity"/>
    <property type="evidence" value="ECO:0007669"/>
    <property type="project" value="InterPro"/>
</dbReference>
<dbReference type="SMART" id="SM00304">
    <property type="entry name" value="HAMP"/>
    <property type="match status" value="1"/>
</dbReference>
<dbReference type="PANTHER" id="PTHR45339">
    <property type="entry name" value="HYBRID SIGNAL TRANSDUCTION HISTIDINE KINASE J"/>
    <property type="match status" value="1"/>
</dbReference>
<dbReference type="InterPro" id="IPR008207">
    <property type="entry name" value="Sig_transdc_His_kin_Hpt_dom"/>
</dbReference>
<dbReference type="PROSITE" id="PS50885">
    <property type="entry name" value="HAMP"/>
    <property type="match status" value="1"/>
</dbReference>
<dbReference type="Pfam" id="PF00512">
    <property type="entry name" value="HisKA"/>
    <property type="match status" value="1"/>
</dbReference>
<sequence length="877" mass="96674">MSLRVKTILLIGMTEAIFLLLLLWQSLSYLERSGEDALYRRANETSHLFSLLAKNSVISSDIASLDEITTQIAGLEGIRYIRVIDSFGVLAQAGDTSSLENGFIEDTYINKVNDGIFDVQDSVSVAGTEFAKIQVGLSVDSLLVFVTNARYRLIIIALAELLIVALVSLILGRFLTKGLFGLQKVALAVTTGDMTSRATNLSNDEIGLTAKAFNVMLDKINTDQQQLNENAIHLTAAKKEAEKASQAKSRFLSQMSHEIRSPMNAVLGAVNLVAEQIKSPPEYVRLLNTAKSSGTALLDVINEILDFSKIEAGHMELKYSEVDLASVVEDVLNSVEAKTRNPKLTLLGDASSGNVGRVITDAAHFRQILNILVDNACKFTEKGIVMVTIHRIKLINGNDAIKVNVKDSGIGIKEDSLDKIFDEFEQVGSTLEARSTGTGLGLNIAQGLIQLMNGTIGVNSVLGQGSEFYFTLPVQFAEEEELEIPMLKGPIVLVSDNDSLKSAFRNKMEEMCVWFFDFDNISVLREQVTEDMLSETAIWLIDDNVLINEKENNNNWINSLDINIHCISSVGRVLPAAYQDYPRINRPIFCHEICYLNKFKSIESQEKNNEKQYVDKTKNTVLLVDDIEANRFVAGETLKNRGYDVTFACDGIDALEQLTIKPFDVILMDVRMPRMNGIDAVKALKESDGINRHTPVIAMTANAEKSEVERCKAAGMEAFVGKPFDTQVLIDSINCCIYNKKSIAKTEVNNAVVKAEILSKEVLANLVEDTSPATVLTLIDFFLADIDKRVRLIKLSISNSDLEELGEHAHALKSSAGSLGASTLFTFCQNIERASLSNDLSKAKIICNELNDIVELTVITYTKFRSNSLDAKLSDIK</sequence>
<dbReference type="AlphaFoldDB" id="X7E307"/>
<keyword evidence="5 15" id="KW-0597">Phosphoprotein</keyword>
<dbReference type="InterPro" id="IPR004358">
    <property type="entry name" value="Sig_transdc_His_kin-like_C"/>
</dbReference>
<feature type="modified residue" description="4-aspartylphosphate" evidence="15">
    <location>
        <position position="669"/>
    </location>
</feature>
<evidence type="ECO:0000259" key="20">
    <source>
        <dbReference type="PROSITE" id="PS50894"/>
    </source>
</evidence>
<evidence type="ECO:0000256" key="1">
    <source>
        <dbReference type="ARBA" id="ARBA00000085"/>
    </source>
</evidence>
<evidence type="ECO:0000256" key="10">
    <source>
        <dbReference type="ARBA" id="ARBA00022840"/>
    </source>
</evidence>
<dbReference type="SMART" id="SM00388">
    <property type="entry name" value="HisKA"/>
    <property type="match status" value="1"/>
</dbReference>
<dbReference type="InterPro" id="IPR036097">
    <property type="entry name" value="HisK_dim/P_sf"/>
</dbReference>
<dbReference type="InterPro" id="IPR011006">
    <property type="entry name" value="CheY-like_superfamily"/>
</dbReference>
<keyword evidence="22" id="KW-1185">Reference proteome</keyword>
<keyword evidence="4" id="KW-1003">Cell membrane</keyword>
<protein>
    <recommendedName>
        <fullName evidence="3">histidine kinase</fullName>
        <ecNumber evidence="3">2.7.13.3</ecNumber>
    </recommendedName>
</protein>
<dbReference type="PANTHER" id="PTHR45339:SF1">
    <property type="entry name" value="HYBRID SIGNAL TRANSDUCTION HISTIDINE KINASE J"/>
    <property type="match status" value="1"/>
</dbReference>
<dbReference type="InterPro" id="IPR036641">
    <property type="entry name" value="HPT_dom_sf"/>
</dbReference>
<evidence type="ECO:0000256" key="8">
    <source>
        <dbReference type="ARBA" id="ARBA00022741"/>
    </source>
</evidence>
<feature type="domain" description="Histidine kinase" evidence="17">
    <location>
        <begin position="254"/>
        <end position="476"/>
    </location>
</feature>
<evidence type="ECO:0000259" key="18">
    <source>
        <dbReference type="PROSITE" id="PS50110"/>
    </source>
</evidence>
<evidence type="ECO:0000256" key="9">
    <source>
        <dbReference type="ARBA" id="ARBA00022777"/>
    </source>
</evidence>
<dbReference type="InterPro" id="IPR003594">
    <property type="entry name" value="HATPase_dom"/>
</dbReference>
<dbReference type="Gene3D" id="1.20.120.160">
    <property type="entry name" value="HPT domain"/>
    <property type="match status" value="1"/>
</dbReference>
<dbReference type="SUPFAM" id="SSF55874">
    <property type="entry name" value="ATPase domain of HSP90 chaperone/DNA topoisomerase II/histidine kinase"/>
    <property type="match status" value="1"/>
</dbReference>
<dbReference type="Pfam" id="PF02518">
    <property type="entry name" value="HATPase_c"/>
    <property type="match status" value="1"/>
</dbReference>
<dbReference type="Proteomes" id="UP000054058">
    <property type="component" value="Unassembled WGS sequence"/>
</dbReference>
<feature type="domain" description="HAMP" evidence="19">
    <location>
        <begin position="173"/>
        <end position="225"/>
    </location>
</feature>
<evidence type="ECO:0000256" key="6">
    <source>
        <dbReference type="ARBA" id="ARBA00022679"/>
    </source>
</evidence>
<feature type="transmembrane region" description="Helical" evidence="16">
    <location>
        <begin position="151"/>
        <end position="175"/>
    </location>
</feature>
<accession>X7E307</accession>
<evidence type="ECO:0000256" key="12">
    <source>
        <dbReference type="ARBA" id="ARBA00023012"/>
    </source>
</evidence>
<dbReference type="Gene3D" id="6.10.340.10">
    <property type="match status" value="1"/>
</dbReference>
<evidence type="ECO:0000256" key="15">
    <source>
        <dbReference type="PROSITE-ProRule" id="PRU00169"/>
    </source>
</evidence>
<evidence type="ECO:0000256" key="16">
    <source>
        <dbReference type="SAM" id="Phobius"/>
    </source>
</evidence>
<name>X7E307_9GAMM</name>
<dbReference type="InterPro" id="IPR005467">
    <property type="entry name" value="His_kinase_dom"/>
</dbReference>
<reference evidence="21 22" key="1">
    <citation type="submission" date="2014-01" db="EMBL/GenBank/DDBJ databases">
        <title>Marinomonas ushuaiensis DSM 15871 Genome Sequencing.</title>
        <authorList>
            <person name="Lai Q."/>
            <person name="Shao Z.S."/>
        </authorList>
    </citation>
    <scope>NUCLEOTIDE SEQUENCE [LARGE SCALE GENOMIC DNA]</scope>
    <source>
        <strain evidence="21 22">DSM 15871</strain>
    </source>
</reference>
<dbReference type="SUPFAM" id="SSF52172">
    <property type="entry name" value="CheY-like"/>
    <property type="match status" value="1"/>
</dbReference>
<dbReference type="InterPro" id="IPR036890">
    <property type="entry name" value="HATPase_C_sf"/>
</dbReference>
<dbReference type="SUPFAM" id="SSF158472">
    <property type="entry name" value="HAMP domain-like"/>
    <property type="match status" value="1"/>
</dbReference>
<dbReference type="SUPFAM" id="SSF47384">
    <property type="entry name" value="Homodimeric domain of signal transducing histidine kinase"/>
    <property type="match status" value="1"/>
</dbReference>
<gene>
    <name evidence="21" type="ORF">MUS1_06850</name>
</gene>
<dbReference type="Gene3D" id="1.10.287.130">
    <property type="match status" value="1"/>
</dbReference>
<dbReference type="SMART" id="SM00387">
    <property type="entry name" value="HATPase_c"/>
    <property type="match status" value="1"/>
</dbReference>
<dbReference type="OrthoDB" id="6724607at2"/>
<dbReference type="InterPro" id="IPR003661">
    <property type="entry name" value="HisK_dim/P_dom"/>
</dbReference>
<evidence type="ECO:0000256" key="11">
    <source>
        <dbReference type="ARBA" id="ARBA00022989"/>
    </source>
</evidence>
<keyword evidence="11 16" id="KW-1133">Transmembrane helix</keyword>
<dbReference type="PROSITE" id="PS50894">
    <property type="entry name" value="HPT"/>
    <property type="match status" value="1"/>
</dbReference>
<keyword evidence="6" id="KW-0808">Transferase</keyword>
<keyword evidence="12" id="KW-0902">Two-component regulatory system</keyword>
<evidence type="ECO:0000256" key="13">
    <source>
        <dbReference type="ARBA" id="ARBA00023136"/>
    </source>
</evidence>
<keyword evidence="13 16" id="KW-0472">Membrane</keyword>
<dbReference type="PROSITE" id="PS50109">
    <property type="entry name" value="HIS_KIN"/>
    <property type="match status" value="1"/>
</dbReference>
<evidence type="ECO:0000259" key="17">
    <source>
        <dbReference type="PROSITE" id="PS50109"/>
    </source>
</evidence>
<dbReference type="InterPro" id="IPR003660">
    <property type="entry name" value="HAMP_dom"/>
</dbReference>
<dbReference type="RefSeq" id="WP_036163753.1">
    <property type="nucleotide sequence ID" value="NZ_JAMB01000019.1"/>
</dbReference>
<evidence type="ECO:0000256" key="5">
    <source>
        <dbReference type="ARBA" id="ARBA00022553"/>
    </source>
</evidence>
<dbReference type="Pfam" id="PF01627">
    <property type="entry name" value="Hpt"/>
    <property type="match status" value="1"/>
</dbReference>